<dbReference type="GO" id="GO:0016020">
    <property type="term" value="C:membrane"/>
    <property type="evidence" value="ECO:0007669"/>
    <property type="project" value="UniProtKB-SubCell"/>
</dbReference>
<keyword evidence="2 5" id="KW-0812">Transmembrane</keyword>
<dbReference type="AlphaFoldDB" id="A0A173U718"/>
<feature type="transmembrane region" description="Helical" evidence="5">
    <location>
        <begin position="128"/>
        <end position="161"/>
    </location>
</feature>
<name>A0A173U718_9FIRM</name>
<evidence type="ECO:0000256" key="3">
    <source>
        <dbReference type="ARBA" id="ARBA00022989"/>
    </source>
</evidence>
<dbReference type="Pfam" id="PF04133">
    <property type="entry name" value="Vps55"/>
    <property type="match status" value="1"/>
</dbReference>
<dbReference type="EMBL" id="CYXV01000013">
    <property type="protein sequence ID" value="CUN10260.1"/>
    <property type="molecule type" value="Genomic_DNA"/>
</dbReference>
<evidence type="ECO:0000313" key="6">
    <source>
        <dbReference type="EMBL" id="CUN10260.1"/>
    </source>
</evidence>
<dbReference type="Proteomes" id="UP000095495">
    <property type="component" value="Unassembled WGS sequence"/>
</dbReference>
<evidence type="ECO:0000256" key="2">
    <source>
        <dbReference type="ARBA" id="ARBA00022692"/>
    </source>
</evidence>
<evidence type="ECO:0000313" key="7">
    <source>
        <dbReference type="Proteomes" id="UP000095495"/>
    </source>
</evidence>
<accession>A0A173U718</accession>
<reference evidence="6 7" key="1">
    <citation type="submission" date="2015-09" db="EMBL/GenBank/DDBJ databases">
        <authorList>
            <consortium name="Pathogen Informatics"/>
        </authorList>
    </citation>
    <scope>NUCLEOTIDE SEQUENCE [LARGE SCALE GENOMIC DNA]</scope>
    <source>
        <strain evidence="6 7">2789STDY5608863</strain>
    </source>
</reference>
<evidence type="ECO:0000256" key="4">
    <source>
        <dbReference type="ARBA" id="ARBA00023136"/>
    </source>
</evidence>
<proteinExistence type="predicted"/>
<keyword evidence="3 5" id="KW-1133">Transmembrane helix</keyword>
<keyword evidence="4 5" id="KW-0472">Membrane</keyword>
<comment type="subcellular location">
    <subcellularLocation>
        <location evidence="1">Membrane</location>
        <topology evidence="1">Multi-pass membrane protein</topology>
    </subcellularLocation>
</comment>
<feature type="transmembrane region" description="Helical" evidence="5">
    <location>
        <begin position="25"/>
        <end position="48"/>
    </location>
</feature>
<evidence type="ECO:0000256" key="5">
    <source>
        <dbReference type="SAM" id="Phobius"/>
    </source>
</evidence>
<feature type="transmembrane region" description="Helical" evidence="5">
    <location>
        <begin position="94"/>
        <end position="116"/>
    </location>
</feature>
<gene>
    <name evidence="6" type="ORF">ERS852420_02701</name>
</gene>
<evidence type="ECO:0000256" key="1">
    <source>
        <dbReference type="ARBA" id="ARBA00004141"/>
    </source>
</evidence>
<feature type="transmembrane region" description="Helical" evidence="5">
    <location>
        <begin position="68"/>
        <end position="88"/>
    </location>
</feature>
<protein>
    <submittedName>
        <fullName evidence="6">Uncharacterized protein</fullName>
    </submittedName>
</protein>
<organism evidence="6 7">
    <name type="scientific">Roseburia faecis</name>
    <dbReference type="NCBI Taxonomy" id="301302"/>
    <lineage>
        <taxon>Bacteria</taxon>
        <taxon>Bacillati</taxon>
        <taxon>Bacillota</taxon>
        <taxon>Clostridia</taxon>
        <taxon>Lachnospirales</taxon>
        <taxon>Lachnospiraceae</taxon>
        <taxon>Roseburia</taxon>
    </lineage>
</organism>
<sequence>MNNSISIIGGADGPTSIFLGGSLGISWLNIFGLILVVLLLVPNIIYAVKEKNQENKCTNKLMNLVEQIGRYASMFLMVFNIGLAEVGFSSVGAFIVYMLGDILLMISYWTIWVLYFKKKAYWKQIALALIPTCIFLLSGITMLHFLLIIFAVIFGIGHLYVTNKNRVD</sequence>
<dbReference type="RefSeq" id="WP_055263548.1">
    <property type="nucleotide sequence ID" value="NZ_CYXV01000013.1"/>
</dbReference>
<dbReference type="InterPro" id="IPR007262">
    <property type="entry name" value="Vps55/LEPROT"/>
</dbReference>